<feature type="region of interest" description="Disordered" evidence="6">
    <location>
        <begin position="479"/>
        <end position="548"/>
    </location>
</feature>
<dbReference type="PANTHER" id="PTHR22550:SF5">
    <property type="entry name" value="LEUCINE ZIPPER PROTEIN 4"/>
    <property type="match status" value="1"/>
</dbReference>
<dbReference type="SUPFAM" id="SSF53300">
    <property type="entry name" value="vWA-like"/>
    <property type="match status" value="1"/>
</dbReference>
<dbReference type="InterPro" id="IPR002035">
    <property type="entry name" value="VWF_A"/>
</dbReference>
<keyword evidence="10" id="KW-1185">Reference proteome</keyword>
<keyword evidence="3 7" id="KW-1133">Transmembrane helix</keyword>
<dbReference type="InterPro" id="IPR050768">
    <property type="entry name" value="UPF0353/GerABKA_families"/>
</dbReference>
<keyword evidence="2 7" id="KW-0812">Transmembrane</keyword>
<dbReference type="PANTHER" id="PTHR22550">
    <property type="entry name" value="SPORE GERMINATION PROTEIN"/>
    <property type="match status" value="1"/>
</dbReference>
<evidence type="ECO:0000313" key="10">
    <source>
        <dbReference type="Proteomes" id="UP001549366"/>
    </source>
</evidence>
<dbReference type="RefSeq" id="WP_354007967.1">
    <property type="nucleotide sequence ID" value="NZ_JBEWTA010000001.1"/>
</dbReference>
<evidence type="ECO:0000256" key="5">
    <source>
        <dbReference type="SAM" id="Coils"/>
    </source>
</evidence>
<evidence type="ECO:0000256" key="7">
    <source>
        <dbReference type="SAM" id="Phobius"/>
    </source>
</evidence>
<sequence length="577" mass="64335">MNQLTLLAPQWLWLLALIPAWCFLAVYQQQKSRSDLKQFSKHLSLPAVSRRSATMLVTIALLSVSMSRPAWNPQPKGLQDQGRDIIFLLDVSRSMLADDARPNRMEVARTAIRQVVNTSSNDRIGLAAFAGETSIQSPVTRDRVFLNTLLDNIGPGTVATGGTRIGDALMTVLEKMLDSGNSGNPEAADIVLITDGEDLGENPEEAIALMNQLGTRLLIIGLGDTQFGARVPTRDGKDWAMDEGREHWSRLDGTRLRSLAQQADQGIYFPVGTAWLDLPGILDQLRVLWPADSREQGEVLEYTEGYPYLMALAALLLVLSLMQWPVRVSTSAVLPCLLLLAVSASHAQDPVDLHELEQRASDLIEQKLYADAASLYRQVADLADDQPTAVAASYNLATSLIHLANSSYDDFLSPVDFIEEAFFEEAMQSDEYVDPEIYLSEARKVLRDILLTDPEHEPSKRNLEWLALEQYRLHQDIDTVQQQEQQQGDQEEESETEANSESEEGEESLEQEGDESTDSDVDESDSAEFDDMDTMFGDLLEPTPSANAKQILDQARQLEGELQQLDQQRQNTVDRDW</sequence>
<keyword evidence="4 7" id="KW-0472">Membrane</keyword>
<organism evidence="9 10">
    <name type="scientific">Endozoicomonas lisbonensis</name>
    <dbReference type="NCBI Taxonomy" id="3120522"/>
    <lineage>
        <taxon>Bacteria</taxon>
        <taxon>Pseudomonadati</taxon>
        <taxon>Pseudomonadota</taxon>
        <taxon>Gammaproteobacteria</taxon>
        <taxon>Oceanospirillales</taxon>
        <taxon>Endozoicomonadaceae</taxon>
        <taxon>Endozoicomonas</taxon>
    </lineage>
</organism>
<dbReference type="EMBL" id="JBEWTB010000002">
    <property type="protein sequence ID" value="MET4757842.1"/>
    <property type="molecule type" value="Genomic_DNA"/>
</dbReference>
<evidence type="ECO:0000259" key="8">
    <source>
        <dbReference type="PROSITE" id="PS50234"/>
    </source>
</evidence>
<keyword evidence="5" id="KW-0175">Coiled coil</keyword>
<dbReference type="Pfam" id="PF13519">
    <property type="entry name" value="VWA_2"/>
    <property type="match status" value="1"/>
</dbReference>
<evidence type="ECO:0000313" key="9">
    <source>
        <dbReference type="EMBL" id="MET4757842.1"/>
    </source>
</evidence>
<dbReference type="SMART" id="SM00327">
    <property type="entry name" value="VWA"/>
    <property type="match status" value="1"/>
</dbReference>
<feature type="domain" description="VWFA" evidence="8">
    <location>
        <begin position="84"/>
        <end position="285"/>
    </location>
</feature>
<dbReference type="InterPro" id="IPR036465">
    <property type="entry name" value="vWFA_dom_sf"/>
</dbReference>
<name>A0ABV2SJA1_9GAMM</name>
<dbReference type="PROSITE" id="PS50234">
    <property type="entry name" value="VWFA"/>
    <property type="match status" value="1"/>
</dbReference>
<evidence type="ECO:0000256" key="2">
    <source>
        <dbReference type="ARBA" id="ARBA00022692"/>
    </source>
</evidence>
<evidence type="ECO:0000256" key="1">
    <source>
        <dbReference type="ARBA" id="ARBA00022475"/>
    </source>
</evidence>
<feature type="coiled-coil region" evidence="5">
    <location>
        <begin position="548"/>
        <end position="575"/>
    </location>
</feature>
<evidence type="ECO:0000256" key="4">
    <source>
        <dbReference type="ARBA" id="ARBA00023136"/>
    </source>
</evidence>
<protein>
    <submittedName>
        <fullName evidence="9">Ca-activated chloride channel family protein</fullName>
    </submittedName>
</protein>
<feature type="compositionally biased region" description="Acidic residues" evidence="6">
    <location>
        <begin position="489"/>
        <end position="533"/>
    </location>
</feature>
<comment type="caution">
    <text evidence="9">The sequence shown here is derived from an EMBL/GenBank/DDBJ whole genome shotgun (WGS) entry which is preliminary data.</text>
</comment>
<evidence type="ECO:0000256" key="3">
    <source>
        <dbReference type="ARBA" id="ARBA00022989"/>
    </source>
</evidence>
<feature type="transmembrane region" description="Helical" evidence="7">
    <location>
        <begin position="6"/>
        <end position="27"/>
    </location>
</feature>
<dbReference type="Proteomes" id="UP001549366">
    <property type="component" value="Unassembled WGS sequence"/>
</dbReference>
<gene>
    <name evidence="9" type="ORF">V5J35_003034</name>
</gene>
<reference evidence="9 10" key="1">
    <citation type="submission" date="2024-06" db="EMBL/GenBank/DDBJ databases">
        <title>Genomic Encyclopedia of Type Strains, Phase V (KMG-V): Genome sequencing to study the core and pangenomes of soil and plant-associated prokaryotes.</title>
        <authorList>
            <person name="Whitman W."/>
        </authorList>
    </citation>
    <scope>NUCLEOTIDE SEQUENCE [LARGE SCALE GENOMIC DNA]</scope>
    <source>
        <strain evidence="9 10">NE40</strain>
    </source>
</reference>
<accession>A0ABV2SJA1</accession>
<evidence type="ECO:0000256" key="6">
    <source>
        <dbReference type="SAM" id="MobiDB-lite"/>
    </source>
</evidence>
<proteinExistence type="predicted"/>
<keyword evidence="1" id="KW-1003">Cell membrane</keyword>
<dbReference type="Gene3D" id="3.40.50.410">
    <property type="entry name" value="von Willebrand factor, type A domain"/>
    <property type="match status" value="1"/>
</dbReference>